<dbReference type="RefSeq" id="WP_044217129.1">
    <property type="nucleotide sequence ID" value="NZ_JRYR02000002.1"/>
</dbReference>
<dbReference type="EMBL" id="JRYR02000002">
    <property type="protein sequence ID" value="OHX64582.1"/>
    <property type="molecule type" value="Genomic_DNA"/>
</dbReference>
<proteinExistence type="predicted"/>
<accession>A0A1S1YU76</accession>
<reference evidence="1 2" key="1">
    <citation type="journal article" date="2012" name="Int. J. Syst. Evol. Microbiol.">
        <title>Flammeovirga pacifica sp. nov., isolated from deep-sea sediment.</title>
        <authorList>
            <person name="Xu H."/>
            <person name="Fu Y."/>
            <person name="Yang N."/>
            <person name="Ding Z."/>
            <person name="Lai Q."/>
            <person name="Zeng R."/>
        </authorList>
    </citation>
    <scope>NUCLEOTIDE SEQUENCE [LARGE SCALE GENOMIC DNA]</scope>
    <source>
        <strain evidence="2">DSM 24597 / LMG 26175 / WPAGA1</strain>
    </source>
</reference>
<gene>
    <name evidence="1" type="ORF">NH26_23710</name>
</gene>
<evidence type="ECO:0000313" key="2">
    <source>
        <dbReference type="Proteomes" id="UP000179797"/>
    </source>
</evidence>
<name>A0A1S1YU76_FLAPC</name>
<dbReference type="STRING" id="915059.NH26_23710"/>
<keyword evidence="2" id="KW-1185">Reference proteome</keyword>
<dbReference type="AlphaFoldDB" id="A0A1S1YU76"/>
<comment type="caution">
    <text evidence="1">The sequence shown here is derived from an EMBL/GenBank/DDBJ whole genome shotgun (WGS) entry which is preliminary data.</text>
</comment>
<protein>
    <submittedName>
        <fullName evidence="1">Uncharacterized protein</fullName>
    </submittedName>
</protein>
<organism evidence="1 2">
    <name type="scientific">Flammeovirga pacifica</name>
    <dbReference type="NCBI Taxonomy" id="915059"/>
    <lineage>
        <taxon>Bacteria</taxon>
        <taxon>Pseudomonadati</taxon>
        <taxon>Bacteroidota</taxon>
        <taxon>Cytophagia</taxon>
        <taxon>Cytophagales</taxon>
        <taxon>Flammeovirgaceae</taxon>
        <taxon>Flammeovirga</taxon>
    </lineage>
</organism>
<evidence type="ECO:0000313" key="1">
    <source>
        <dbReference type="EMBL" id="OHX64582.1"/>
    </source>
</evidence>
<sequence>MFKYEGIFGERMMALGEELFHQYQYDFYGLTQEQMILGTSTRSGAERESEAKVFDMLLLNTSGKELIPIPDYMIDLAIQNDNDEKGSLYYLLNFHEGDKSIKKGGKYWNSYDKYLKSLHCSKYQAVGVTSNSPIV</sequence>
<dbReference type="Proteomes" id="UP000179797">
    <property type="component" value="Unassembled WGS sequence"/>
</dbReference>